<reference evidence="5" key="1">
    <citation type="submission" date="2016-10" db="EMBL/GenBank/DDBJ databases">
        <authorList>
            <person name="Varghese N."/>
        </authorList>
    </citation>
    <scope>NUCLEOTIDE SEQUENCE [LARGE SCALE GENOMIC DNA]</scope>
    <source>
        <strain evidence="5">DSM 21843</strain>
    </source>
</reference>
<feature type="DNA-binding region" description="H-T-H motif" evidence="2">
    <location>
        <begin position="33"/>
        <end position="52"/>
    </location>
</feature>
<evidence type="ECO:0000256" key="2">
    <source>
        <dbReference type="PROSITE-ProRule" id="PRU00335"/>
    </source>
</evidence>
<feature type="domain" description="HTH tetR-type" evidence="3">
    <location>
        <begin position="10"/>
        <end position="70"/>
    </location>
</feature>
<evidence type="ECO:0000313" key="5">
    <source>
        <dbReference type="Proteomes" id="UP000182975"/>
    </source>
</evidence>
<dbReference type="InterPro" id="IPR041483">
    <property type="entry name" value="TetR_C_34"/>
</dbReference>
<sequence>MPRITQEESEARREEIVDSCERLYASLSYRDITMTQIAAGVSFGRANMYNYFRCADEVLLALLQREHARWAAALEELADRCAGMGDAELAQALAHTVEQRTTMLKMLAMNLYDMEQNSRLERLVEFKRTYAQTLAALRSVIRTAKPAWGEERVSAFVFAFMPFLHGAYPYAHHTGKQEEVMREAGVDAYSQGLFEIVRSCVFSLLQGE</sequence>
<name>A0A172S059_9ACTN</name>
<dbReference type="SUPFAM" id="SSF46689">
    <property type="entry name" value="Homeodomain-like"/>
    <property type="match status" value="1"/>
</dbReference>
<gene>
    <name evidence="4" type="ORF">SAMN02910314_00089</name>
</gene>
<dbReference type="Gene3D" id="1.10.357.10">
    <property type="entry name" value="Tetracycline Repressor, domain 2"/>
    <property type="match status" value="1"/>
</dbReference>
<dbReference type="InterPro" id="IPR001647">
    <property type="entry name" value="HTH_TetR"/>
</dbReference>
<organism evidence="4 5">
    <name type="scientific">Denitrobacterium detoxificans</name>
    <dbReference type="NCBI Taxonomy" id="79604"/>
    <lineage>
        <taxon>Bacteria</taxon>
        <taxon>Bacillati</taxon>
        <taxon>Actinomycetota</taxon>
        <taxon>Coriobacteriia</taxon>
        <taxon>Eggerthellales</taxon>
        <taxon>Eggerthellaceae</taxon>
        <taxon>Denitrobacterium</taxon>
    </lineage>
</organism>
<keyword evidence="1 2" id="KW-0238">DNA-binding</keyword>
<evidence type="ECO:0000259" key="3">
    <source>
        <dbReference type="PROSITE" id="PS50977"/>
    </source>
</evidence>
<dbReference type="EMBL" id="FOEC01000001">
    <property type="protein sequence ID" value="SEO39001.1"/>
    <property type="molecule type" value="Genomic_DNA"/>
</dbReference>
<dbReference type="OrthoDB" id="8479950at2"/>
<proteinExistence type="predicted"/>
<dbReference type="PROSITE" id="PS50977">
    <property type="entry name" value="HTH_TETR_2"/>
    <property type="match status" value="1"/>
</dbReference>
<protein>
    <submittedName>
        <fullName evidence="4">Transcriptional regulator, TetR family</fullName>
    </submittedName>
</protein>
<evidence type="ECO:0000256" key="1">
    <source>
        <dbReference type="ARBA" id="ARBA00023125"/>
    </source>
</evidence>
<accession>A0A172S059</accession>
<dbReference type="STRING" id="79604.AAY81_09460"/>
<dbReference type="RefSeq" id="WP_066664405.1">
    <property type="nucleotide sequence ID" value="NZ_CP011402.1"/>
</dbReference>
<dbReference type="InterPro" id="IPR009057">
    <property type="entry name" value="Homeodomain-like_sf"/>
</dbReference>
<dbReference type="Pfam" id="PF17929">
    <property type="entry name" value="TetR_C_34"/>
    <property type="match status" value="1"/>
</dbReference>
<dbReference type="GO" id="GO:0003677">
    <property type="term" value="F:DNA binding"/>
    <property type="evidence" value="ECO:0007669"/>
    <property type="project" value="UniProtKB-UniRule"/>
</dbReference>
<evidence type="ECO:0000313" key="4">
    <source>
        <dbReference type="EMBL" id="SEO39001.1"/>
    </source>
</evidence>
<dbReference type="Proteomes" id="UP000182975">
    <property type="component" value="Unassembled WGS sequence"/>
</dbReference>
<dbReference type="KEGG" id="ddt:AAY81_09460"/>
<dbReference type="AlphaFoldDB" id="A0A172S059"/>
<keyword evidence="5" id="KW-1185">Reference proteome</keyword>